<gene>
    <name evidence="2" type="ORF">Aiant_15910</name>
</gene>
<accession>A0ABM7LP31</accession>
<evidence type="ECO:0000313" key="3">
    <source>
        <dbReference type="Proteomes" id="UP000676967"/>
    </source>
</evidence>
<reference evidence="2 3" key="1">
    <citation type="submission" date="2020-08" db="EMBL/GenBank/DDBJ databases">
        <title>Whole genome shotgun sequence of Actinoplanes ianthinogenes NBRC 13996.</title>
        <authorList>
            <person name="Komaki H."/>
            <person name="Tamura T."/>
        </authorList>
    </citation>
    <scope>NUCLEOTIDE SEQUENCE [LARGE SCALE GENOMIC DNA]</scope>
    <source>
        <strain evidence="2 3">NBRC 13996</strain>
    </source>
</reference>
<feature type="region of interest" description="Disordered" evidence="1">
    <location>
        <begin position="92"/>
        <end position="116"/>
    </location>
</feature>
<evidence type="ECO:0000313" key="2">
    <source>
        <dbReference type="EMBL" id="BCJ40934.1"/>
    </source>
</evidence>
<dbReference type="RefSeq" id="WP_189332671.1">
    <property type="nucleotide sequence ID" value="NZ_AP023356.1"/>
</dbReference>
<protein>
    <submittedName>
        <fullName evidence="2">Uncharacterized protein</fullName>
    </submittedName>
</protein>
<sequence>MELHWWSIEVFDGPRLSAARWQDSHGNALVEAAVTHGAYDWAWHRHSWGVLFEIAFRTDERFTDFRALPAVRAALDAVPDPINGLLVYPGRGGSSGRVQPRRPLPKAGAGAAPIPVEPERTELRLGPTLPPVTTSGVIAA</sequence>
<organism evidence="2 3">
    <name type="scientific">Actinoplanes ianthinogenes</name>
    <dbReference type="NCBI Taxonomy" id="122358"/>
    <lineage>
        <taxon>Bacteria</taxon>
        <taxon>Bacillati</taxon>
        <taxon>Actinomycetota</taxon>
        <taxon>Actinomycetes</taxon>
        <taxon>Micromonosporales</taxon>
        <taxon>Micromonosporaceae</taxon>
        <taxon>Actinoplanes</taxon>
    </lineage>
</organism>
<dbReference type="Proteomes" id="UP000676967">
    <property type="component" value="Chromosome"/>
</dbReference>
<keyword evidence="3" id="KW-1185">Reference proteome</keyword>
<proteinExistence type="predicted"/>
<dbReference type="EMBL" id="AP023356">
    <property type="protein sequence ID" value="BCJ40934.1"/>
    <property type="molecule type" value="Genomic_DNA"/>
</dbReference>
<name>A0ABM7LP31_9ACTN</name>
<evidence type="ECO:0000256" key="1">
    <source>
        <dbReference type="SAM" id="MobiDB-lite"/>
    </source>
</evidence>